<sequence length="1169" mass="130959">MKLYHILFYIIVFCNVSFAQIQQLREFKAEGHTFKELYQKADQLIPKHKLDNPEFRKAFREGKLDGVFLDDKRVSLERWAWYWRDRLNEDGSFGDLSKQSELYNAIANGPGKLSPRNALVWKHEGPVRNTGGYWGMGRTTHIAFHPTQPNTWFVAAPNGGVWKTTNNGSSFTSLGEALPIQRVGIILVDPKSPNTLYISLGEKDGWWQYGMGIYKSTNGGTTWTPTGLNWKLTDNKVLYALEMDPVNTNILIAATNNGIYRTTNGGTSWDKSRTEDFSDVKFKPNNSNIVYAARNDYWGSCEVFKSLDGGVTFNQISNFAEVKSSMRLAVTPADPEFLGVNRSVDGVRKFDLSKNSGSSFEFISNLPENAVMEFSPNNTNLMYCGGVDIHKSTDGGRTWNQATIWYNRGDLPEVHADHHSVVYNPYNKDEIFICCDGGIYKYTESTQSWKEFQNGLPITQFYKMAISTTNPPVLIGGSQDNGGFIRRANGSWGNTNGGDAMWQLIDPTNAAIGYSEYWGGTAVYRTTNGFNNLTEINGNIPGNPQGQWVTPFTLNPKNPKTFMIGYHEVFMSPDRGNTFKALSNNLTGSADNDLRNVVINPVDTNTIAATIGSTIYLTKDYGVNWGRINMITSAEVTDLEFHPKDTNRLWVTRGGFGVLKVMESKDRGKSWTNITKNFVNTPVLCIKYDEASNTLFVGTDIGLFYSDATNVSWQYYGTGLPNTSVTDIELHQTSRKMYVSTYGRGFYSIDLPDCYPSTLVLQTKINNSSFILKDSFNVCFGDQITLKNQIDGIKGTYRWRGPQGLDTTMTNTNGISLGVFNSFLKTGNYSLQFTSELGCSRIDTVYIRVIQLPTTDIKSDFAEIDCSHPELKLSNATSYPGYQFEWSSNNKSLSSDPELLIKDSGTYFLIIINPLAACINSDSIVIKKIDPPTIQIETQDVKCFGDSSGVVSIDIKDGTPPFSIKSKFDFINQSNQVPSGSYIIEIVDSRKCTFTDTVVVKEPNDFNVLTSVSNALNNEGSISLMVTGATPPYRFEWYLNQVLISKQQDLKDLIPGTYHLILKDSVDCVYELDVEVKKLTSVVESKIESIQVYPNPSKDYFVINTHGISQDQLEVDLFSIDGLKQKVVCQKQSDHEVKLLMSHLNSGTYVLEIKLDSQRRKILLILINK</sequence>
<name>A0A9D7S7Z0_9BACT</name>
<dbReference type="InterPro" id="IPR015943">
    <property type="entry name" value="WD40/YVTN_repeat-like_dom_sf"/>
</dbReference>
<dbReference type="Pfam" id="PF18962">
    <property type="entry name" value="Por_Secre_tail"/>
    <property type="match status" value="1"/>
</dbReference>
<dbReference type="AlphaFoldDB" id="A0A9D7S7Z0"/>
<dbReference type="SUPFAM" id="SSF110296">
    <property type="entry name" value="Oligoxyloglucan reducing end-specific cellobiohydrolase"/>
    <property type="match status" value="2"/>
</dbReference>
<evidence type="ECO:0000259" key="2">
    <source>
        <dbReference type="Pfam" id="PF15902"/>
    </source>
</evidence>
<proteinExistence type="predicted"/>
<evidence type="ECO:0000259" key="3">
    <source>
        <dbReference type="Pfam" id="PF18962"/>
    </source>
</evidence>
<keyword evidence="1" id="KW-0677">Repeat</keyword>
<reference evidence="4 5" key="1">
    <citation type="submission" date="2020-10" db="EMBL/GenBank/DDBJ databases">
        <title>Connecting structure to function with the recovery of over 1000 high-quality activated sludge metagenome-assembled genomes encoding full-length rRNA genes using long-read sequencing.</title>
        <authorList>
            <person name="Singleton C.M."/>
            <person name="Petriglieri F."/>
            <person name="Kristensen J.M."/>
            <person name="Kirkegaard R.H."/>
            <person name="Michaelsen T.Y."/>
            <person name="Andersen M.H."/>
            <person name="Karst S.M."/>
            <person name="Dueholm M.S."/>
            <person name="Nielsen P.H."/>
            <person name="Albertsen M."/>
        </authorList>
    </citation>
    <scope>NUCLEOTIDE SEQUENCE [LARGE SCALE GENOMIC DNA]</scope>
    <source>
        <strain evidence="4">Ribe_18-Q3-R11-54_BAT3C.373</strain>
    </source>
</reference>
<dbReference type="Gene3D" id="2.130.10.10">
    <property type="entry name" value="YVTN repeat-like/Quinoprotein amine dehydrogenase"/>
    <property type="match status" value="3"/>
</dbReference>
<comment type="caution">
    <text evidence="4">The sequence shown here is derived from an EMBL/GenBank/DDBJ whole genome shotgun (WGS) entry which is preliminary data.</text>
</comment>
<organism evidence="4 5">
    <name type="scientific">Candidatus Defluviibacterium haderslevense</name>
    <dbReference type="NCBI Taxonomy" id="2981993"/>
    <lineage>
        <taxon>Bacteria</taxon>
        <taxon>Pseudomonadati</taxon>
        <taxon>Bacteroidota</taxon>
        <taxon>Saprospiria</taxon>
        <taxon>Saprospirales</taxon>
        <taxon>Saprospiraceae</taxon>
        <taxon>Candidatus Defluviibacterium</taxon>
    </lineage>
</organism>
<dbReference type="Proteomes" id="UP000808349">
    <property type="component" value="Unassembled WGS sequence"/>
</dbReference>
<gene>
    <name evidence="4" type="ORF">IPO85_08905</name>
</gene>
<feature type="domain" description="Secretion system C-terminal sorting" evidence="3">
    <location>
        <begin position="1092"/>
        <end position="1159"/>
    </location>
</feature>
<feature type="domain" description="Sortilin N-terminal" evidence="2">
    <location>
        <begin position="568"/>
        <end position="681"/>
    </location>
</feature>
<evidence type="ECO:0000313" key="5">
    <source>
        <dbReference type="Proteomes" id="UP000808349"/>
    </source>
</evidence>
<evidence type="ECO:0000313" key="4">
    <source>
        <dbReference type="EMBL" id="MBK9717615.1"/>
    </source>
</evidence>
<protein>
    <submittedName>
        <fullName evidence="4">T9SS type A sorting domain-containing protein</fullName>
    </submittedName>
</protein>
<dbReference type="InterPro" id="IPR026444">
    <property type="entry name" value="Secre_tail"/>
</dbReference>
<evidence type="ECO:0000256" key="1">
    <source>
        <dbReference type="ARBA" id="ARBA00022737"/>
    </source>
</evidence>
<dbReference type="Pfam" id="PF13573">
    <property type="entry name" value="SprB"/>
    <property type="match status" value="1"/>
</dbReference>
<dbReference type="InterPro" id="IPR025667">
    <property type="entry name" value="SprB_repeat"/>
</dbReference>
<dbReference type="NCBIfam" id="TIGR04183">
    <property type="entry name" value="Por_Secre_tail"/>
    <property type="match status" value="1"/>
</dbReference>
<dbReference type="EMBL" id="JADKFW010000005">
    <property type="protein sequence ID" value="MBK9717615.1"/>
    <property type="molecule type" value="Genomic_DNA"/>
</dbReference>
<dbReference type="InterPro" id="IPR031778">
    <property type="entry name" value="Sortilin_N"/>
</dbReference>
<accession>A0A9D7S7Z0</accession>
<dbReference type="Pfam" id="PF15902">
    <property type="entry name" value="Sortilin-Vps10"/>
    <property type="match status" value="1"/>
</dbReference>